<accession>A0A166V9G1</accession>
<evidence type="ECO:0000313" key="9">
    <source>
        <dbReference type="EMBL" id="KZL74329.1"/>
    </source>
</evidence>
<dbReference type="Proteomes" id="UP000076552">
    <property type="component" value="Unassembled WGS sequence"/>
</dbReference>
<dbReference type="InterPro" id="IPR017972">
    <property type="entry name" value="Cyt_P450_CS"/>
</dbReference>
<dbReference type="PROSITE" id="PS00086">
    <property type="entry name" value="CYTOCHROME_P450"/>
    <property type="match status" value="1"/>
</dbReference>
<keyword evidence="3 6" id="KW-0349">Heme</keyword>
<keyword evidence="7" id="KW-0503">Monooxygenase</keyword>
<dbReference type="GO" id="GO:0005506">
    <property type="term" value="F:iron ion binding"/>
    <property type="evidence" value="ECO:0007669"/>
    <property type="project" value="InterPro"/>
</dbReference>
<feature type="binding site" description="axial binding residue" evidence="6">
    <location>
        <position position="464"/>
    </location>
    <ligand>
        <name>heme</name>
        <dbReference type="ChEBI" id="CHEBI:30413"/>
    </ligand>
    <ligandPart>
        <name>Fe</name>
        <dbReference type="ChEBI" id="CHEBI:18248"/>
    </ligandPart>
</feature>
<dbReference type="GO" id="GO:0020037">
    <property type="term" value="F:heme binding"/>
    <property type="evidence" value="ECO:0007669"/>
    <property type="project" value="InterPro"/>
</dbReference>
<keyword evidence="10" id="KW-1185">Reference proteome</keyword>
<keyword evidence="8" id="KW-0812">Transmembrane</keyword>
<keyword evidence="8" id="KW-1133">Transmembrane helix</keyword>
<evidence type="ECO:0000313" key="10">
    <source>
        <dbReference type="Proteomes" id="UP000076552"/>
    </source>
</evidence>
<dbReference type="GO" id="GO:0004497">
    <property type="term" value="F:monooxygenase activity"/>
    <property type="evidence" value="ECO:0007669"/>
    <property type="project" value="UniProtKB-KW"/>
</dbReference>
<organism evidence="9 10">
    <name type="scientific">Colletotrichum tofieldiae</name>
    <dbReference type="NCBI Taxonomy" id="708197"/>
    <lineage>
        <taxon>Eukaryota</taxon>
        <taxon>Fungi</taxon>
        <taxon>Dikarya</taxon>
        <taxon>Ascomycota</taxon>
        <taxon>Pezizomycotina</taxon>
        <taxon>Sordariomycetes</taxon>
        <taxon>Hypocreomycetidae</taxon>
        <taxon>Glomerellales</taxon>
        <taxon>Glomerellaceae</taxon>
        <taxon>Colletotrichum</taxon>
        <taxon>Colletotrichum spaethianum species complex</taxon>
    </lineage>
</organism>
<keyword evidence="5 6" id="KW-0408">Iron</keyword>
<proteinExistence type="inferred from homology"/>
<evidence type="ECO:0000256" key="2">
    <source>
        <dbReference type="ARBA" id="ARBA00010617"/>
    </source>
</evidence>
<evidence type="ECO:0000256" key="6">
    <source>
        <dbReference type="PIRSR" id="PIRSR602401-1"/>
    </source>
</evidence>
<dbReference type="GO" id="GO:0016705">
    <property type="term" value="F:oxidoreductase activity, acting on paired donors, with incorporation or reduction of molecular oxygen"/>
    <property type="evidence" value="ECO:0007669"/>
    <property type="project" value="InterPro"/>
</dbReference>
<name>A0A166V9G1_9PEZI</name>
<comment type="similarity">
    <text evidence="2 7">Belongs to the cytochrome P450 family.</text>
</comment>
<dbReference type="EMBL" id="LFIV01000033">
    <property type="protein sequence ID" value="KZL74329.1"/>
    <property type="molecule type" value="Genomic_DNA"/>
</dbReference>
<keyword evidence="4 6" id="KW-0479">Metal-binding</keyword>
<dbReference type="Pfam" id="PF00067">
    <property type="entry name" value="p450"/>
    <property type="match status" value="1"/>
</dbReference>
<evidence type="ECO:0000256" key="7">
    <source>
        <dbReference type="RuleBase" id="RU000461"/>
    </source>
</evidence>
<evidence type="ECO:0000256" key="8">
    <source>
        <dbReference type="SAM" id="Phobius"/>
    </source>
</evidence>
<dbReference type="AlphaFoldDB" id="A0A166V9G1"/>
<dbReference type="InterPro" id="IPR001128">
    <property type="entry name" value="Cyt_P450"/>
</dbReference>
<sequence length="519" mass="58640">MGVSKLLLSLDTSFWPSRWAILGGHWSPTTALFTVFTFYALYRGFFFVLGLYRRYLHPLSKFPGHPEACVSTAWAFREALKGFPEEAFEILHKQYNTKALRVGPNELHISDIELYKVIYKQADPFPKYEPFYMSFNAPHTLFSEADTVKHKERRRLLSPLFSRAGIIKLEPLIREKLALLDGKIERLCRQKEINVYNALRLLTTEIIMQFAFSQSAGMIEEQEDDFGSGFTNALSVASHSVYLMYEKPWVRYIGNVMPPRILRILNPALGNMMNLIEFAATSVRRWQADQGNRKDSYPIVFDRLGSLTESEKMSEGVDLLVAGSDTTASTAATAVMQILSNPYIERKLVNSLDAAIPSADNLPQLLDLEKIEYLTACVKESLRFTSAAPGRLPRVVPADGEPFVVDGHVIPPGTIVSMSPHTMHTNVGVWGPDARSFNPDRWLTPNAKSLEQYQVAFSKGNRMCIGQNLATAEITIILAHFFRRYKMSLPADFVPPRKVDVFTLEYEKPGIPISVSVRE</sequence>
<dbReference type="InterPro" id="IPR036396">
    <property type="entry name" value="Cyt_P450_sf"/>
</dbReference>
<comment type="caution">
    <text evidence="9">The sequence shown here is derived from an EMBL/GenBank/DDBJ whole genome shotgun (WGS) entry which is preliminary data.</text>
</comment>
<keyword evidence="8" id="KW-0472">Membrane</keyword>
<dbReference type="PRINTS" id="PR00463">
    <property type="entry name" value="EP450I"/>
</dbReference>
<dbReference type="PANTHER" id="PTHR24305">
    <property type="entry name" value="CYTOCHROME P450"/>
    <property type="match status" value="1"/>
</dbReference>
<keyword evidence="7" id="KW-0560">Oxidoreductase</keyword>
<protein>
    <submittedName>
        <fullName evidence="9">Cytochrome P450</fullName>
    </submittedName>
</protein>
<evidence type="ECO:0000256" key="5">
    <source>
        <dbReference type="ARBA" id="ARBA00023004"/>
    </source>
</evidence>
<comment type="cofactor">
    <cofactor evidence="1 6">
        <name>heme</name>
        <dbReference type="ChEBI" id="CHEBI:30413"/>
    </cofactor>
</comment>
<feature type="transmembrane region" description="Helical" evidence="8">
    <location>
        <begin position="31"/>
        <end position="52"/>
    </location>
</feature>
<evidence type="ECO:0000256" key="1">
    <source>
        <dbReference type="ARBA" id="ARBA00001971"/>
    </source>
</evidence>
<dbReference type="STRING" id="708197.A0A166V9G1"/>
<gene>
    <name evidence="9" type="ORF">CT0861_13134</name>
</gene>
<dbReference type="CDD" id="cd11062">
    <property type="entry name" value="CYP58-like"/>
    <property type="match status" value="1"/>
</dbReference>
<dbReference type="PRINTS" id="PR00385">
    <property type="entry name" value="P450"/>
</dbReference>
<dbReference type="SUPFAM" id="SSF48264">
    <property type="entry name" value="Cytochrome P450"/>
    <property type="match status" value="1"/>
</dbReference>
<evidence type="ECO:0000256" key="3">
    <source>
        <dbReference type="ARBA" id="ARBA00022617"/>
    </source>
</evidence>
<dbReference type="InterPro" id="IPR050121">
    <property type="entry name" value="Cytochrome_P450_monoxygenase"/>
</dbReference>
<dbReference type="PANTHER" id="PTHR24305:SF166">
    <property type="entry name" value="CYTOCHROME P450 12A4, MITOCHONDRIAL-RELATED"/>
    <property type="match status" value="1"/>
</dbReference>
<dbReference type="Gene3D" id="1.10.630.10">
    <property type="entry name" value="Cytochrome P450"/>
    <property type="match status" value="1"/>
</dbReference>
<evidence type="ECO:0000256" key="4">
    <source>
        <dbReference type="ARBA" id="ARBA00022723"/>
    </source>
</evidence>
<dbReference type="InterPro" id="IPR002401">
    <property type="entry name" value="Cyt_P450_E_grp-I"/>
</dbReference>
<reference evidence="9 10" key="1">
    <citation type="submission" date="2015-06" db="EMBL/GenBank/DDBJ databases">
        <title>Survival trade-offs in plant roots during colonization by closely related pathogenic and mutualistic fungi.</title>
        <authorList>
            <person name="Hacquard S."/>
            <person name="Kracher B."/>
            <person name="Hiruma K."/>
            <person name="Weinman A."/>
            <person name="Muench P."/>
            <person name="Garrido Oter R."/>
            <person name="Ver Loren van Themaat E."/>
            <person name="Dallerey J.-F."/>
            <person name="Damm U."/>
            <person name="Henrissat B."/>
            <person name="Lespinet O."/>
            <person name="Thon M."/>
            <person name="Kemen E."/>
            <person name="McHardy A.C."/>
            <person name="Schulze-Lefert P."/>
            <person name="O'Connell R.J."/>
        </authorList>
    </citation>
    <scope>NUCLEOTIDE SEQUENCE [LARGE SCALE GENOMIC DNA]</scope>
    <source>
        <strain evidence="9 10">0861</strain>
    </source>
</reference>